<dbReference type="SUPFAM" id="SSF52058">
    <property type="entry name" value="L domain-like"/>
    <property type="match status" value="3"/>
</dbReference>
<evidence type="ECO:0000256" key="7">
    <source>
        <dbReference type="ARBA" id="ARBA00022989"/>
    </source>
</evidence>
<feature type="repeat" description="PPR" evidence="11">
    <location>
        <begin position="975"/>
        <end position="1009"/>
    </location>
</feature>
<protein>
    <submittedName>
        <fullName evidence="13">Uncharacterized protein</fullName>
    </submittedName>
</protein>
<dbReference type="Gene3D" id="3.80.10.10">
    <property type="entry name" value="Ribonuclease Inhibitor"/>
    <property type="match status" value="4"/>
</dbReference>
<evidence type="ECO:0000256" key="11">
    <source>
        <dbReference type="PROSITE-ProRule" id="PRU00708"/>
    </source>
</evidence>
<evidence type="ECO:0000256" key="10">
    <source>
        <dbReference type="ARBA" id="ARBA00023180"/>
    </source>
</evidence>
<evidence type="ECO:0000256" key="5">
    <source>
        <dbReference type="ARBA" id="ARBA00022692"/>
    </source>
</evidence>
<keyword evidence="3" id="KW-1003">Cell membrane</keyword>
<dbReference type="PRINTS" id="PR00019">
    <property type="entry name" value="LEURICHRPT"/>
</dbReference>
<keyword evidence="10" id="KW-0325">Glycoprotein</keyword>
<feature type="chain" id="PRO_5045238722" evidence="12">
    <location>
        <begin position="28"/>
        <end position="1115"/>
    </location>
</feature>
<evidence type="ECO:0000313" key="14">
    <source>
        <dbReference type="Proteomes" id="UP000824890"/>
    </source>
</evidence>
<proteinExistence type="inferred from homology"/>
<feature type="signal peptide" evidence="12">
    <location>
        <begin position="1"/>
        <end position="27"/>
    </location>
</feature>
<keyword evidence="5" id="KW-0812">Transmembrane</keyword>
<keyword evidence="8" id="KW-0472">Membrane</keyword>
<gene>
    <name evidence="13" type="ORF">HID58_062758</name>
</gene>
<keyword evidence="7" id="KW-1133">Transmembrane helix</keyword>
<dbReference type="EMBL" id="JAGKQM010000014">
    <property type="protein sequence ID" value="KAH0886662.1"/>
    <property type="molecule type" value="Genomic_DNA"/>
</dbReference>
<keyword evidence="9" id="KW-0675">Receptor</keyword>
<dbReference type="InterPro" id="IPR002885">
    <property type="entry name" value="PPR_rpt"/>
</dbReference>
<dbReference type="InterPro" id="IPR032675">
    <property type="entry name" value="LRR_dom_sf"/>
</dbReference>
<evidence type="ECO:0000256" key="4">
    <source>
        <dbReference type="ARBA" id="ARBA00022614"/>
    </source>
</evidence>
<dbReference type="InterPro" id="IPR011990">
    <property type="entry name" value="TPR-like_helical_dom_sf"/>
</dbReference>
<feature type="repeat" description="PPR" evidence="11">
    <location>
        <begin position="1010"/>
        <end position="1044"/>
    </location>
</feature>
<comment type="similarity">
    <text evidence="2">Belongs to the RLP family.</text>
</comment>
<evidence type="ECO:0000313" key="13">
    <source>
        <dbReference type="EMBL" id="KAH0886662.1"/>
    </source>
</evidence>
<dbReference type="Pfam" id="PF01535">
    <property type="entry name" value="PPR"/>
    <property type="match status" value="5"/>
</dbReference>
<evidence type="ECO:0000256" key="3">
    <source>
        <dbReference type="ARBA" id="ARBA00022475"/>
    </source>
</evidence>
<dbReference type="PANTHER" id="PTHR27004">
    <property type="entry name" value="RECEPTOR-LIKE PROTEIN 12 ISOFORM X1"/>
    <property type="match status" value="1"/>
</dbReference>
<keyword evidence="6" id="KW-0677">Repeat</keyword>
<dbReference type="Pfam" id="PF13516">
    <property type="entry name" value="LRR_6"/>
    <property type="match status" value="1"/>
</dbReference>
<dbReference type="InterPro" id="IPR001611">
    <property type="entry name" value="Leu-rich_rpt"/>
</dbReference>
<evidence type="ECO:0000256" key="2">
    <source>
        <dbReference type="ARBA" id="ARBA00009592"/>
    </source>
</evidence>
<evidence type="ECO:0000256" key="1">
    <source>
        <dbReference type="ARBA" id="ARBA00004251"/>
    </source>
</evidence>
<feature type="repeat" description="PPR" evidence="11">
    <location>
        <begin position="831"/>
        <end position="865"/>
    </location>
</feature>
<dbReference type="Pfam" id="PF00560">
    <property type="entry name" value="LRR_1"/>
    <property type="match status" value="7"/>
</dbReference>
<dbReference type="PANTHER" id="PTHR27004:SF406">
    <property type="entry name" value="RECEPTOR-LIKE PROTEIN 20"/>
    <property type="match status" value="1"/>
</dbReference>
<keyword evidence="4" id="KW-0433">Leucine-rich repeat</keyword>
<evidence type="ECO:0000256" key="12">
    <source>
        <dbReference type="SAM" id="SignalP"/>
    </source>
</evidence>
<dbReference type="Pfam" id="PF13041">
    <property type="entry name" value="PPR_2"/>
    <property type="match status" value="1"/>
</dbReference>
<comment type="caution">
    <text evidence="13">The sequence shown here is derived from an EMBL/GenBank/DDBJ whole genome shotgun (WGS) entry which is preliminary data.</text>
</comment>
<dbReference type="NCBIfam" id="TIGR00756">
    <property type="entry name" value="PPR"/>
    <property type="match status" value="4"/>
</dbReference>
<name>A0ABQ8A2D7_BRANA</name>
<keyword evidence="14" id="KW-1185">Reference proteome</keyword>
<dbReference type="SMART" id="SM00369">
    <property type="entry name" value="LRR_TYP"/>
    <property type="match status" value="7"/>
</dbReference>
<keyword evidence="12" id="KW-0732">Signal</keyword>
<sequence>MATMSEWLVRLHFLSLLLLCCVSPSSCATIKFITRDPLVGLVGCHPHQIKVFTQFKNEFDARRCNHNYNGICNLSMLSKLDLSQNDLTGSFPLVSNLNKLTVLDLSHNHFSGALYPNNSLFELHHLLYLNLAFNNFNSSIPYEFSNLNQLKALSLSSNGFSGQHCGIKEFPNMLKKLHSMQFIDLSNNRISGKLPEWLWSLPQLGTLNVVNNSFNGFEGSSEALVNSSVRILLLESNNFEGALPNLPLSITVFSAGTNNFTGEIPLLICNRSSLTVLDLNYNNFTGSIPQCVSNFTFVNLRKNNLEGSLPDMFCVSASLRTLDVGYNQLTGKLPRSLRNCSSLKFLSVDNNNIKDMFPFWLKALPNLQVLTLSSNKFYGSISPPNQGPLGFQELRILEISDNKFTGSLPPRYFENWKASSSSSTGKEDGSLYMVYEKNPYGLIAYTFTDHIDLQYKGLRMEQANVLTSYCAIDFSRNLLEGQIPESIGLLKSLIALNLSSNAFTGHIPESLADLKALESLDMSSNKLSGSIPNGLGSVSFLSYINVSHNQLKGEIPQGTQITGQPKSSFEGNAGLCGLPLEESCFDTSDEPQPQKEEEQDQEEEEEALNLKAVAIGCGPGVLLGWAIAHKSYHLFVRRYLSQSATRDHLLSLDLNYNNFTGPIPQCNDLEGDMFCVSASLLRTLDVGYNLLSGKLPKSLQHCSSLIFRNVDNNNNINDGLVEARRLFNQNRTSWLDISTWNMMISAYVQRGLMSEARQVFDQMPVRDVVSWNTMLMGLKKTRDNTESVLRLFIDMRRSSSVYTGSPLLRGYTSLRDPRGLERVFEEILVKDVVSWNVLITGYMKLGFVGDGERAFGEMPERNIVTWHTMLIGYVNNVEMSKARDFFDKMSQRTNVFSWTVMINGYVQCTEFKVALLLFREMLYRRFLWGRQVHSMITKRGKDCDLVLSTSLVDMYAKSGDITAASLVFKSMLVKNPASWNSMIGGFARHGLGVEALEEFERMVQCGYKPDQVTFINLLSACAHAGLVEEGEKQFMLMGRFGISAEKEHYACMVDLQARAGQLDKAERLIKESIPAAYDVLCRVHGEKGDWTSVMELRRLMRKTKAKKQDASSWIE</sequence>
<dbReference type="InterPro" id="IPR003591">
    <property type="entry name" value="Leu-rich_rpt_typical-subtyp"/>
</dbReference>
<reference evidence="13 14" key="1">
    <citation type="submission" date="2021-05" db="EMBL/GenBank/DDBJ databases">
        <title>Genome Assembly of Synthetic Allotetraploid Brassica napus Reveals Homoeologous Exchanges between Subgenomes.</title>
        <authorList>
            <person name="Davis J.T."/>
        </authorList>
    </citation>
    <scope>NUCLEOTIDE SEQUENCE [LARGE SCALE GENOMIC DNA]</scope>
    <source>
        <strain evidence="14">cv. Da-Ae</strain>
        <tissue evidence="13">Seedling</tissue>
    </source>
</reference>
<dbReference type="Gene3D" id="1.25.40.10">
    <property type="entry name" value="Tetratricopeptide repeat domain"/>
    <property type="match status" value="4"/>
</dbReference>
<feature type="repeat" description="PPR" evidence="11">
    <location>
        <begin position="736"/>
        <end position="770"/>
    </location>
</feature>
<dbReference type="PROSITE" id="PS51375">
    <property type="entry name" value="PPR"/>
    <property type="match status" value="5"/>
</dbReference>
<evidence type="ECO:0000256" key="9">
    <source>
        <dbReference type="ARBA" id="ARBA00023170"/>
    </source>
</evidence>
<comment type="subcellular location">
    <subcellularLocation>
        <location evidence="1">Cell membrane</location>
        <topology evidence="1">Single-pass type I membrane protein</topology>
    </subcellularLocation>
</comment>
<evidence type="ECO:0000256" key="8">
    <source>
        <dbReference type="ARBA" id="ARBA00023136"/>
    </source>
</evidence>
<feature type="repeat" description="PPR" evidence="11">
    <location>
        <begin position="894"/>
        <end position="928"/>
    </location>
</feature>
<organism evidence="13 14">
    <name type="scientific">Brassica napus</name>
    <name type="common">Rape</name>
    <dbReference type="NCBI Taxonomy" id="3708"/>
    <lineage>
        <taxon>Eukaryota</taxon>
        <taxon>Viridiplantae</taxon>
        <taxon>Streptophyta</taxon>
        <taxon>Embryophyta</taxon>
        <taxon>Tracheophyta</taxon>
        <taxon>Spermatophyta</taxon>
        <taxon>Magnoliopsida</taxon>
        <taxon>eudicotyledons</taxon>
        <taxon>Gunneridae</taxon>
        <taxon>Pentapetalae</taxon>
        <taxon>rosids</taxon>
        <taxon>malvids</taxon>
        <taxon>Brassicales</taxon>
        <taxon>Brassicaceae</taxon>
        <taxon>Brassiceae</taxon>
        <taxon>Brassica</taxon>
    </lineage>
</organism>
<accession>A0ABQ8A2D7</accession>
<evidence type="ECO:0000256" key="6">
    <source>
        <dbReference type="ARBA" id="ARBA00022737"/>
    </source>
</evidence>
<dbReference type="Proteomes" id="UP000824890">
    <property type="component" value="Unassembled WGS sequence"/>
</dbReference>